<feature type="transmembrane region" description="Helical" evidence="1">
    <location>
        <begin position="28"/>
        <end position="45"/>
    </location>
</feature>
<evidence type="ECO:0000313" key="2">
    <source>
        <dbReference type="EMBL" id="SFA56338.1"/>
    </source>
</evidence>
<accession>A0A1I0TX47</accession>
<keyword evidence="3" id="KW-1185">Reference proteome</keyword>
<keyword evidence="1" id="KW-1133">Transmembrane helix</keyword>
<organism evidence="2 3">
    <name type="scientific">Parageobacillus thermantarcticus</name>
    <dbReference type="NCBI Taxonomy" id="186116"/>
    <lineage>
        <taxon>Bacteria</taxon>
        <taxon>Bacillati</taxon>
        <taxon>Bacillota</taxon>
        <taxon>Bacilli</taxon>
        <taxon>Bacillales</taxon>
        <taxon>Anoxybacillaceae</taxon>
        <taxon>Parageobacillus</taxon>
    </lineage>
</organism>
<dbReference type="EMBL" id="FOJS01000072">
    <property type="protein sequence ID" value="SFA56338.1"/>
    <property type="molecule type" value="Genomic_DNA"/>
</dbReference>
<reference evidence="3" key="1">
    <citation type="submission" date="2016-10" db="EMBL/GenBank/DDBJ databases">
        <authorList>
            <person name="Varghese N."/>
            <person name="Submissions S."/>
        </authorList>
    </citation>
    <scope>NUCLEOTIDE SEQUENCE [LARGE SCALE GENOMIC DNA]</scope>
    <source>
        <strain evidence="3">M1</strain>
    </source>
</reference>
<dbReference type="STRING" id="186116.SAMN05192569_10725"/>
<name>A0A1I0TX47_9BACL</name>
<evidence type="ECO:0000256" key="1">
    <source>
        <dbReference type="SAM" id="Phobius"/>
    </source>
</evidence>
<gene>
    <name evidence="2" type="ORF">SAMN05192569_10725</name>
</gene>
<proteinExistence type="predicted"/>
<protein>
    <submittedName>
        <fullName evidence="2">Uncharacterized protein</fullName>
    </submittedName>
</protein>
<dbReference type="RefSeq" id="WP_090952278.1">
    <property type="nucleotide sequence ID" value="NZ_FOJS01000072.1"/>
</dbReference>
<keyword evidence="1" id="KW-0812">Transmembrane</keyword>
<sequence length="90" mass="9523">MLSVGLLLALTFIFVSVALFLEGNAWLGIISLILGISMIAVRYGSRRKQKKTDYIYLNSTDFSNDYGRAADCHDIGGGDLGGGDSGGGCD</sequence>
<evidence type="ECO:0000313" key="3">
    <source>
        <dbReference type="Proteomes" id="UP000198650"/>
    </source>
</evidence>
<dbReference type="OrthoDB" id="9988266at2"/>
<keyword evidence="1" id="KW-0472">Membrane</keyword>
<dbReference type="AlphaFoldDB" id="A0A1I0TX47"/>
<dbReference type="Proteomes" id="UP000198650">
    <property type="component" value="Unassembled WGS sequence"/>
</dbReference>